<dbReference type="InterPro" id="IPR016186">
    <property type="entry name" value="C-type_lectin-like/link_sf"/>
</dbReference>
<reference evidence="1" key="1">
    <citation type="submission" date="2023-06" db="EMBL/GenBank/DDBJ databases">
        <authorList>
            <person name="Delattre M."/>
        </authorList>
    </citation>
    <scope>NUCLEOTIDE SEQUENCE</scope>
    <source>
        <strain evidence="1">AF72</strain>
    </source>
</reference>
<dbReference type="CDD" id="cd00037">
    <property type="entry name" value="CLECT"/>
    <property type="match status" value="1"/>
</dbReference>
<proteinExistence type="predicted"/>
<evidence type="ECO:0000313" key="2">
    <source>
        <dbReference type="Proteomes" id="UP001177023"/>
    </source>
</evidence>
<dbReference type="Gene3D" id="3.10.100.10">
    <property type="entry name" value="Mannose-Binding Protein A, subunit A"/>
    <property type="match status" value="1"/>
</dbReference>
<feature type="non-terminal residue" evidence="1">
    <location>
        <position position="1"/>
    </location>
</feature>
<evidence type="ECO:0008006" key="3">
    <source>
        <dbReference type="Google" id="ProtNLM"/>
    </source>
</evidence>
<comment type="caution">
    <text evidence="1">The sequence shown here is derived from an EMBL/GenBank/DDBJ whole genome shotgun (WGS) entry which is preliminary data.</text>
</comment>
<accession>A0AA36FXS8</accession>
<evidence type="ECO:0000313" key="1">
    <source>
        <dbReference type="EMBL" id="CAJ0566096.1"/>
    </source>
</evidence>
<dbReference type="Proteomes" id="UP001177023">
    <property type="component" value="Unassembled WGS sequence"/>
</dbReference>
<keyword evidence="2" id="KW-1185">Reference proteome</keyword>
<dbReference type="AlphaFoldDB" id="A0AA36FXS8"/>
<dbReference type="InterPro" id="IPR016187">
    <property type="entry name" value="CTDL_fold"/>
</dbReference>
<protein>
    <recommendedName>
        <fullName evidence="3">C-type lectin domain-containing protein</fullName>
    </recommendedName>
</protein>
<organism evidence="1 2">
    <name type="scientific">Mesorhabditis spiculigera</name>
    <dbReference type="NCBI Taxonomy" id="96644"/>
    <lineage>
        <taxon>Eukaryota</taxon>
        <taxon>Metazoa</taxon>
        <taxon>Ecdysozoa</taxon>
        <taxon>Nematoda</taxon>
        <taxon>Chromadorea</taxon>
        <taxon>Rhabditida</taxon>
        <taxon>Rhabditina</taxon>
        <taxon>Rhabditomorpha</taxon>
        <taxon>Rhabditoidea</taxon>
        <taxon>Rhabditidae</taxon>
        <taxon>Mesorhabditinae</taxon>
        <taxon>Mesorhabditis</taxon>
    </lineage>
</organism>
<dbReference type="EMBL" id="CATQJA010001163">
    <property type="protein sequence ID" value="CAJ0566096.1"/>
    <property type="molecule type" value="Genomic_DNA"/>
</dbReference>
<name>A0AA36FXS8_9BILA</name>
<dbReference type="SUPFAM" id="SSF56436">
    <property type="entry name" value="C-type lectin-like"/>
    <property type="match status" value="1"/>
</dbReference>
<sequence>MTVAINDAGARFPDPAASLMGAYKTDNGSYVWDDGSPMDYIAWATGEPSDNGSCVAMYSYRAGSFVRVV</sequence>
<gene>
    <name evidence="1" type="ORF">MSPICULIGERA_LOCUS4712</name>
</gene>